<keyword evidence="2" id="KW-1185">Reference proteome</keyword>
<evidence type="ECO:0000313" key="2">
    <source>
        <dbReference type="Proteomes" id="UP001595536"/>
    </source>
</evidence>
<reference evidence="2" key="1">
    <citation type="journal article" date="2019" name="Int. J. Syst. Evol. Microbiol.">
        <title>The Global Catalogue of Microorganisms (GCM) 10K type strain sequencing project: providing services to taxonomists for standard genome sequencing and annotation.</title>
        <authorList>
            <consortium name="The Broad Institute Genomics Platform"/>
            <consortium name="The Broad Institute Genome Sequencing Center for Infectious Disease"/>
            <person name="Wu L."/>
            <person name="Ma J."/>
        </authorList>
    </citation>
    <scope>NUCLEOTIDE SEQUENCE [LARGE SCALE GENOMIC DNA]</scope>
    <source>
        <strain evidence="2">CCM 7941</strain>
    </source>
</reference>
<dbReference type="InterPro" id="IPR036249">
    <property type="entry name" value="Thioredoxin-like_sf"/>
</dbReference>
<dbReference type="RefSeq" id="WP_376831951.1">
    <property type="nucleotide sequence ID" value="NZ_JBHLWR010000006.1"/>
</dbReference>
<dbReference type="Proteomes" id="UP001595536">
    <property type="component" value="Unassembled WGS sequence"/>
</dbReference>
<comment type="caution">
    <text evidence="1">The sequence shown here is derived from an EMBL/GenBank/DDBJ whole genome shotgun (WGS) entry which is preliminary data.</text>
</comment>
<accession>A0ABV7LBG5</accession>
<proteinExistence type="predicted"/>
<evidence type="ECO:0000313" key="1">
    <source>
        <dbReference type="EMBL" id="MFC3264943.1"/>
    </source>
</evidence>
<dbReference type="Pfam" id="PF07845">
    <property type="entry name" value="DUF1636"/>
    <property type="match status" value="1"/>
</dbReference>
<organism evidence="1 2">
    <name type="scientific">Camelimonas abortus</name>
    <dbReference type="NCBI Taxonomy" id="1017184"/>
    <lineage>
        <taxon>Bacteria</taxon>
        <taxon>Pseudomonadati</taxon>
        <taxon>Pseudomonadota</taxon>
        <taxon>Alphaproteobacteria</taxon>
        <taxon>Hyphomicrobiales</taxon>
        <taxon>Chelatococcaceae</taxon>
        <taxon>Camelimonas</taxon>
    </lineage>
</organism>
<name>A0ABV7LBG5_9HYPH</name>
<dbReference type="SUPFAM" id="SSF52833">
    <property type="entry name" value="Thioredoxin-like"/>
    <property type="match status" value="1"/>
</dbReference>
<gene>
    <name evidence="1" type="ORF">ACFOEX_01035</name>
</gene>
<dbReference type="InterPro" id="IPR012863">
    <property type="entry name" value="DUF1636"/>
</dbReference>
<protein>
    <submittedName>
        <fullName evidence="1">DUF1636 family protein</fullName>
    </submittedName>
</protein>
<dbReference type="EMBL" id="JBHRUV010000004">
    <property type="protein sequence ID" value="MFC3264943.1"/>
    <property type="molecule type" value="Genomic_DNA"/>
</dbReference>
<sequence>MSETSRSEPGRRAVLRVCVTCRQPARTPRGYVEPGRALAAALEERLAGGGVPVEPVHCFAICRRPCAVALQAPGKWAVLAAGLSLDDLDAIVAAALTYARTPDGIIPWAETPPPFRRGGVARLPPA</sequence>